<accession>A0A812Z4X3</accession>
<sequence>MKSSTSEVDIAAQIVEMARSGGSGLPGNRSAAGAGDAVLVRWSDGHWYAARISQTFEDGRHQVSWAPPYTTWQPESVAADSIIPRMNQPREICNFDVAVAFVKRLLELKAEQDAEMQLEVVYHWTREENVATIVENNLRPPGSANADGTAVKVLNGEALGRGIYAATNIEFGRSYGFGLSCAFLCLAVPGIVRAEKRSGHRHRHGHPQGLCEGSDCYRHGEVRVYRRSEHVLPLFFTDAAQAARLKACAGEIAEFLISKGLGTKEKEAKKAFKVGQAVEVLWSGVYYKARIAKVHPGAYDVHWLPPYGGWPPSRAVEDAVRRYG</sequence>
<name>A0A812Z4X3_9DINO</name>
<keyword evidence="2" id="KW-1185">Reference proteome</keyword>
<evidence type="ECO:0000313" key="1">
    <source>
        <dbReference type="EMBL" id="CAE7810703.1"/>
    </source>
</evidence>
<proteinExistence type="predicted"/>
<comment type="caution">
    <text evidence="1">The sequence shown here is derived from an EMBL/GenBank/DDBJ whole genome shotgun (WGS) entry which is preliminary data.</text>
</comment>
<dbReference type="OrthoDB" id="10256774at2759"/>
<dbReference type="EMBL" id="CAJNJA010045612">
    <property type="protein sequence ID" value="CAE7810703.1"/>
    <property type="molecule type" value="Genomic_DNA"/>
</dbReference>
<protein>
    <submittedName>
        <fullName evidence="1">Camk4 protein</fullName>
    </submittedName>
</protein>
<organism evidence="1 2">
    <name type="scientific">Symbiodinium necroappetens</name>
    <dbReference type="NCBI Taxonomy" id="1628268"/>
    <lineage>
        <taxon>Eukaryota</taxon>
        <taxon>Sar</taxon>
        <taxon>Alveolata</taxon>
        <taxon>Dinophyceae</taxon>
        <taxon>Suessiales</taxon>
        <taxon>Symbiodiniaceae</taxon>
        <taxon>Symbiodinium</taxon>
    </lineage>
</organism>
<gene>
    <name evidence="1" type="primary">Camk4</name>
    <name evidence="1" type="ORF">SNEC2469_LOCUS24008</name>
</gene>
<dbReference type="SUPFAM" id="SSF56399">
    <property type="entry name" value="ADP-ribosylation"/>
    <property type="match status" value="1"/>
</dbReference>
<dbReference type="CDD" id="cd04508">
    <property type="entry name" value="Tudor_SF"/>
    <property type="match status" value="1"/>
</dbReference>
<dbReference type="Gene3D" id="3.90.228.10">
    <property type="match status" value="1"/>
</dbReference>
<dbReference type="Proteomes" id="UP000601435">
    <property type="component" value="Unassembled WGS sequence"/>
</dbReference>
<reference evidence="1" key="1">
    <citation type="submission" date="2021-02" db="EMBL/GenBank/DDBJ databases">
        <authorList>
            <person name="Dougan E. K."/>
            <person name="Rhodes N."/>
            <person name="Thang M."/>
            <person name="Chan C."/>
        </authorList>
    </citation>
    <scope>NUCLEOTIDE SEQUENCE</scope>
</reference>
<evidence type="ECO:0000313" key="2">
    <source>
        <dbReference type="Proteomes" id="UP000601435"/>
    </source>
</evidence>
<dbReference type="AlphaFoldDB" id="A0A812Z4X3"/>